<dbReference type="PANTHER" id="PTHR21310:SF15">
    <property type="entry name" value="AMINOGLYCOSIDE PHOSPHOTRANSFERASE DOMAIN-CONTAINING PROTEIN"/>
    <property type="match status" value="1"/>
</dbReference>
<dbReference type="SUPFAM" id="SSF56112">
    <property type="entry name" value="Protein kinase-like (PK-like)"/>
    <property type="match status" value="1"/>
</dbReference>
<dbReference type="Gene3D" id="3.30.200.20">
    <property type="entry name" value="Phosphorylase Kinase, domain 1"/>
    <property type="match status" value="1"/>
</dbReference>
<dbReference type="AlphaFoldDB" id="A0A9W9KZW4"/>
<sequence>MASREQANSLLLRDDSPHEKEHFAGYRWSYFSSLGDGPLKSRAQRFLESINWTSLIQCASAKRNGLNCQLLPDVGLGYNHLVRVIEFADDTRWVARLRMPPLTRNDDEAANACKVMESEYETISLIQRESEIPVPHVHLFEANPSRSVGAQFMLMDCLKGNVGMDLSMVIPTKHKLDVYASMAEIQIDLFNIRLPKIGKVVGINKDGTYRQGPLPNLGGPFDTAADFFRAWSSKAKFGLSESRLRDAAGQYFDEVLPSLSLFREWVNDNAECLSVNNTGPFPLCHGDFGHNNIVFDDNYRLLGVIDWETAFAAPYETFCEFPLSLSVIPPAMDVPWKYDEAGRPKDPEIRQKFADRATYIAISPLRMLNGSIWLPR</sequence>
<protein>
    <recommendedName>
        <fullName evidence="1">Aminoglycoside phosphotransferase domain-containing protein</fullName>
    </recommendedName>
</protein>
<dbReference type="InterPro" id="IPR002575">
    <property type="entry name" value="Aminoglycoside_PTrfase"/>
</dbReference>
<feature type="domain" description="Aminoglycoside phosphotransferase" evidence="1">
    <location>
        <begin position="117"/>
        <end position="313"/>
    </location>
</feature>
<dbReference type="Gene3D" id="3.90.1200.10">
    <property type="match status" value="1"/>
</dbReference>
<dbReference type="InterPro" id="IPR051678">
    <property type="entry name" value="AGP_Transferase"/>
</dbReference>
<dbReference type="InterPro" id="IPR011009">
    <property type="entry name" value="Kinase-like_dom_sf"/>
</dbReference>
<dbReference type="GeneID" id="81405392"/>
<gene>
    <name evidence="2" type="ORF">N7515_005478</name>
</gene>
<organism evidence="2 3">
    <name type="scientific">Penicillium bovifimosum</name>
    <dbReference type="NCBI Taxonomy" id="126998"/>
    <lineage>
        <taxon>Eukaryota</taxon>
        <taxon>Fungi</taxon>
        <taxon>Dikarya</taxon>
        <taxon>Ascomycota</taxon>
        <taxon>Pezizomycotina</taxon>
        <taxon>Eurotiomycetes</taxon>
        <taxon>Eurotiomycetidae</taxon>
        <taxon>Eurotiales</taxon>
        <taxon>Aspergillaceae</taxon>
        <taxon>Penicillium</taxon>
    </lineage>
</organism>
<dbReference type="OrthoDB" id="10003767at2759"/>
<dbReference type="EMBL" id="JAPQKL010000005">
    <property type="protein sequence ID" value="KAJ5129439.1"/>
    <property type="molecule type" value="Genomic_DNA"/>
</dbReference>
<dbReference type="RefSeq" id="XP_056519818.1">
    <property type="nucleotide sequence ID" value="XM_056666222.1"/>
</dbReference>
<name>A0A9W9KZW4_9EURO</name>
<evidence type="ECO:0000313" key="3">
    <source>
        <dbReference type="Proteomes" id="UP001149079"/>
    </source>
</evidence>
<accession>A0A9W9KZW4</accession>
<reference evidence="2" key="2">
    <citation type="journal article" date="2023" name="IMA Fungus">
        <title>Comparative genomic study of the Penicillium genus elucidates a diverse pangenome and 15 lateral gene transfer events.</title>
        <authorList>
            <person name="Petersen C."/>
            <person name="Sorensen T."/>
            <person name="Nielsen M.R."/>
            <person name="Sondergaard T.E."/>
            <person name="Sorensen J.L."/>
            <person name="Fitzpatrick D.A."/>
            <person name="Frisvad J.C."/>
            <person name="Nielsen K.L."/>
        </authorList>
    </citation>
    <scope>NUCLEOTIDE SEQUENCE</scope>
    <source>
        <strain evidence="2">IBT 22155</strain>
    </source>
</reference>
<reference evidence="2" key="1">
    <citation type="submission" date="2022-11" db="EMBL/GenBank/DDBJ databases">
        <authorList>
            <person name="Petersen C."/>
        </authorList>
    </citation>
    <scope>NUCLEOTIDE SEQUENCE</scope>
    <source>
        <strain evidence="2">IBT 22155</strain>
    </source>
</reference>
<proteinExistence type="predicted"/>
<evidence type="ECO:0000313" key="2">
    <source>
        <dbReference type="EMBL" id="KAJ5129439.1"/>
    </source>
</evidence>
<keyword evidence="3" id="KW-1185">Reference proteome</keyword>
<dbReference type="PANTHER" id="PTHR21310">
    <property type="entry name" value="AMINOGLYCOSIDE PHOSPHOTRANSFERASE-RELATED-RELATED"/>
    <property type="match status" value="1"/>
</dbReference>
<comment type="caution">
    <text evidence="2">The sequence shown here is derived from an EMBL/GenBank/DDBJ whole genome shotgun (WGS) entry which is preliminary data.</text>
</comment>
<dbReference type="Pfam" id="PF01636">
    <property type="entry name" value="APH"/>
    <property type="match status" value="1"/>
</dbReference>
<dbReference type="Proteomes" id="UP001149079">
    <property type="component" value="Unassembled WGS sequence"/>
</dbReference>
<evidence type="ECO:0000259" key="1">
    <source>
        <dbReference type="Pfam" id="PF01636"/>
    </source>
</evidence>